<dbReference type="AlphaFoldDB" id="A0A916JYV9"/>
<dbReference type="EMBL" id="CAJVAS010000004">
    <property type="protein sequence ID" value="CAG7611548.1"/>
    <property type="molecule type" value="Genomic_DNA"/>
</dbReference>
<keyword evidence="1" id="KW-1133">Transmembrane helix</keyword>
<evidence type="ECO:0000313" key="3">
    <source>
        <dbReference type="EMBL" id="CAG7611548.1"/>
    </source>
</evidence>
<organism evidence="3 4">
    <name type="scientific">Paenibacillus solanacearum</name>
    <dbReference type="NCBI Taxonomy" id="2048548"/>
    <lineage>
        <taxon>Bacteria</taxon>
        <taxon>Bacillati</taxon>
        <taxon>Bacillota</taxon>
        <taxon>Bacilli</taxon>
        <taxon>Bacillales</taxon>
        <taxon>Paenibacillaceae</taxon>
        <taxon>Paenibacillus</taxon>
    </lineage>
</organism>
<feature type="transmembrane region" description="Helical" evidence="1">
    <location>
        <begin position="98"/>
        <end position="119"/>
    </location>
</feature>
<reference evidence="3" key="1">
    <citation type="submission" date="2021-06" db="EMBL/GenBank/DDBJ databases">
        <authorList>
            <person name="Criscuolo A."/>
        </authorList>
    </citation>
    <scope>NUCLEOTIDE SEQUENCE</scope>
    <source>
        <strain evidence="3">CIP111600</strain>
    </source>
</reference>
<accession>A0A916JYV9</accession>
<sequence length="209" mass="24073">MKCEDIQEWLGVYWDLPEDDEHRQAIDKHIKQCESCAEEFEIWQESTELIRSAAGIREPEVPVISVSSDVMKRIYRDESWRVPISDRMYHFSYRLRRNVTAVIAVCLTLFMFTFLYSVLNQHQGEQVASSDSAVFGRIGDPVVLASSQGRDSMNVHSMPTAVASLKGFNEPFKYHVGPIQTVKDYMLFISLIGLTMTLLIMNWLSRTRV</sequence>
<evidence type="ECO:0000313" key="4">
    <source>
        <dbReference type="Proteomes" id="UP000693672"/>
    </source>
</evidence>
<evidence type="ECO:0000259" key="2">
    <source>
        <dbReference type="Pfam" id="PF13490"/>
    </source>
</evidence>
<dbReference type="Pfam" id="PF13490">
    <property type="entry name" value="zf-HC2"/>
    <property type="match status" value="1"/>
</dbReference>
<feature type="transmembrane region" description="Helical" evidence="1">
    <location>
        <begin position="185"/>
        <end position="204"/>
    </location>
</feature>
<dbReference type="InterPro" id="IPR027383">
    <property type="entry name" value="Znf_put"/>
</dbReference>
<feature type="domain" description="Putative zinc-finger" evidence="2">
    <location>
        <begin position="3"/>
        <end position="37"/>
    </location>
</feature>
<dbReference type="Proteomes" id="UP000693672">
    <property type="component" value="Unassembled WGS sequence"/>
</dbReference>
<keyword evidence="1" id="KW-0472">Membrane</keyword>
<gene>
    <name evidence="3" type="ORF">PAESOLCIP111_01393</name>
</gene>
<name>A0A916JYV9_9BACL</name>
<proteinExistence type="predicted"/>
<comment type="caution">
    <text evidence="3">The sequence shown here is derived from an EMBL/GenBank/DDBJ whole genome shotgun (WGS) entry which is preliminary data.</text>
</comment>
<evidence type="ECO:0000256" key="1">
    <source>
        <dbReference type="SAM" id="Phobius"/>
    </source>
</evidence>
<dbReference type="RefSeq" id="WP_218091196.1">
    <property type="nucleotide sequence ID" value="NZ_CAJVAS010000004.1"/>
</dbReference>
<keyword evidence="1" id="KW-0812">Transmembrane</keyword>
<keyword evidence="4" id="KW-1185">Reference proteome</keyword>
<protein>
    <recommendedName>
        <fullName evidence="2">Putative zinc-finger domain-containing protein</fullName>
    </recommendedName>
</protein>